<evidence type="ECO:0000313" key="7">
    <source>
        <dbReference type="EMBL" id="MDR7095912.1"/>
    </source>
</evidence>
<name>A0ABU1VEL1_9BURK</name>
<dbReference type="PANTHER" id="PTHR43065">
    <property type="entry name" value="SENSOR HISTIDINE KINASE"/>
    <property type="match status" value="1"/>
</dbReference>
<organism evidence="7 8">
    <name type="scientific">Hydrogenophaga laconesensis</name>
    <dbReference type="NCBI Taxonomy" id="1805971"/>
    <lineage>
        <taxon>Bacteria</taxon>
        <taxon>Pseudomonadati</taxon>
        <taxon>Pseudomonadota</taxon>
        <taxon>Betaproteobacteria</taxon>
        <taxon>Burkholderiales</taxon>
        <taxon>Comamonadaceae</taxon>
        <taxon>Hydrogenophaga</taxon>
    </lineage>
</organism>
<accession>A0ABU1VEL1</accession>
<comment type="catalytic activity">
    <reaction evidence="1">
        <text>ATP + protein L-histidine = ADP + protein N-phospho-L-histidine.</text>
        <dbReference type="EC" id="2.7.13.3"/>
    </reaction>
</comment>
<dbReference type="InterPro" id="IPR005467">
    <property type="entry name" value="His_kinase_dom"/>
</dbReference>
<dbReference type="PROSITE" id="PS50109">
    <property type="entry name" value="HIS_KIN"/>
    <property type="match status" value="1"/>
</dbReference>
<dbReference type="EC" id="2.7.13.3" evidence="2"/>
<feature type="transmembrane region" description="Helical" evidence="5">
    <location>
        <begin position="38"/>
        <end position="59"/>
    </location>
</feature>
<dbReference type="InterPro" id="IPR003661">
    <property type="entry name" value="HisK_dim/P_dom"/>
</dbReference>
<dbReference type="RefSeq" id="WP_204734599.1">
    <property type="nucleotide sequence ID" value="NZ_JAVDWE010000011.1"/>
</dbReference>
<proteinExistence type="predicted"/>
<protein>
    <recommendedName>
        <fullName evidence="2">histidine kinase</fullName>
        <ecNumber evidence="2">2.7.13.3</ecNumber>
    </recommendedName>
</protein>
<feature type="transmembrane region" description="Helical" evidence="5">
    <location>
        <begin position="97"/>
        <end position="116"/>
    </location>
</feature>
<sequence>MARDVSSQFSPSWYSAFEGTHTQSREQRMRAFSRLWSAFMRARVFIAAVLLSLQVFTLVTQSAGPQWLVVVCSAHLCAALVMMYFWRPVEHRHPMHIQWVLTIGVDVLVFALLQSFQISNINYTALFALPVLLAAILGSLTLGMATAASVTLYLLGEAGLSALWTSDLSTARFLQAGLTGTGFFLVAVLAHQLAIRLAREEALAASSQAAARAQAQVNVLVIESLTVGVLVVDPHGVVRSANPAAQSMLLGQVSPQAAKLLLSARSSWQHLAHLVNETFARGEALETETTIDDENRPSQRLHARTRLTAQSGRSAGLCVLFLEDLREVEARVRTEKLASMGRMSAAVAHEIRNPLSAITQANALLDEEVQAPAQKRLTRMIEQNAQRLSRIVDDILNVARAQPNQDTTTAPALPLDQTVRQVALEWVRQSRADRILGVHVHAPAAHVGFDPEHLRRLLINLLDNALRHASGKPSSIRLITQPSGNDHIRLSVWSDGQALEASVMRHLFEPFFSSESRSSGLGLYICRELCERYGAQIAYRRTRLDQQEGNEFYALIPAAGPAPAREPTQQSLSYPAGDSIATRAEPHSRPMTTGGASLGAR</sequence>
<keyword evidence="7" id="KW-0808">Transferase</keyword>
<keyword evidence="8" id="KW-1185">Reference proteome</keyword>
<dbReference type="Gene3D" id="3.30.450.20">
    <property type="entry name" value="PAS domain"/>
    <property type="match status" value="1"/>
</dbReference>
<dbReference type="PANTHER" id="PTHR43065:SF52">
    <property type="entry name" value="SENSOR PROTEIN KINASE PILS"/>
    <property type="match status" value="1"/>
</dbReference>
<dbReference type="SUPFAM" id="SSF55874">
    <property type="entry name" value="ATPase domain of HSP90 chaperone/DNA topoisomerase II/histidine kinase"/>
    <property type="match status" value="1"/>
</dbReference>
<dbReference type="InterPro" id="IPR004358">
    <property type="entry name" value="Sig_transdc_His_kin-like_C"/>
</dbReference>
<evidence type="ECO:0000313" key="8">
    <source>
        <dbReference type="Proteomes" id="UP001265550"/>
    </source>
</evidence>
<dbReference type="GO" id="GO:0004673">
    <property type="term" value="F:protein histidine kinase activity"/>
    <property type="evidence" value="ECO:0007669"/>
    <property type="project" value="UniProtKB-EC"/>
</dbReference>
<evidence type="ECO:0000256" key="4">
    <source>
        <dbReference type="SAM" id="MobiDB-lite"/>
    </source>
</evidence>
<dbReference type="SMART" id="SM00387">
    <property type="entry name" value="HATPase_c"/>
    <property type="match status" value="1"/>
</dbReference>
<evidence type="ECO:0000259" key="6">
    <source>
        <dbReference type="PROSITE" id="PS50109"/>
    </source>
</evidence>
<dbReference type="Proteomes" id="UP001265550">
    <property type="component" value="Unassembled WGS sequence"/>
</dbReference>
<dbReference type="Pfam" id="PF02518">
    <property type="entry name" value="HATPase_c"/>
    <property type="match status" value="1"/>
</dbReference>
<dbReference type="EMBL" id="JAVDWE010000011">
    <property type="protein sequence ID" value="MDR7095912.1"/>
    <property type="molecule type" value="Genomic_DNA"/>
</dbReference>
<keyword evidence="7" id="KW-0418">Kinase</keyword>
<evidence type="ECO:0000256" key="2">
    <source>
        <dbReference type="ARBA" id="ARBA00012438"/>
    </source>
</evidence>
<feature type="transmembrane region" description="Helical" evidence="5">
    <location>
        <begin position="65"/>
        <end position="85"/>
    </location>
</feature>
<keyword evidence="5" id="KW-0472">Membrane</keyword>
<dbReference type="CDD" id="cd00082">
    <property type="entry name" value="HisKA"/>
    <property type="match status" value="1"/>
</dbReference>
<feature type="transmembrane region" description="Helical" evidence="5">
    <location>
        <begin position="128"/>
        <end position="155"/>
    </location>
</feature>
<comment type="caution">
    <text evidence="7">The sequence shown here is derived from an EMBL/GenBank/DDBJ whole genome shotgun (WGS) entry which is preliminary data.</text>
</comment>
<evidence type="ECO:0000256" key="5">
    <source>
        <dbReference type="SAM" id="Phobius"/>
    </source>
</evidence>
<dbReference type="SUPFAM" id="SSF47384">
    <property type="entry name" value="Homodimeric domain of signal transducing histidine kinase"/>
    <property type="match status" value="1"/>
</dbReference>
<dbReference type="InterPro" id="IPR036097">
    <property type="entry name" value="HisK_dim/P_sf"/>
</dbReference>
<feature type="domain" description="Histidine kinase" evidence="6">
    <location>
        <begin position="346"/>
        <end position="560"/>
    </location>
</feature>
<dbReference type="SMART" id="SM00388">
    <property type="entry name" value="HisKA"/>
    <property type="match status" value="1"/>
</dbReference>
<dbReference type="InterPro" id="IPR003594">
    <property type="entry name" value="HATPase_dom"/>
</dbReference>
<dbReference type="InterPro" id="IPR036890">
    <property type="entry name" value="HATPase_C_sf"/>
</dbReference>
<evidence type="ECO:0000256" key="3">
    <source>
        <dbReference type="ARBA" id="ARBA00022553"/>
    </source>
</evidence>
<gene>
    <name evidence="7" type="ORF">J2X09_003665</name>
</gene>
<feature type="region of interest" description="Disordered" evidence="4">
    <location>
        <begin position="560"/>
        <end position="601"/>
    </location>
</feature>
<dbReference type="Gene3D" id="1.10.287.130">
    <property type="match status" value="1"/>
</dbReference>
<dbReference type="PRINTS" id="PR00344">
    <property type="entry name" value="BCTRLSENSOR"/>
</dbReference>
<keyword evidence="5" id="KW-0812">Transmembrane</keyword>
<keyword evidence="5" id="KW-1133">Transmembrane helix</keyword>
<reference evidence="7 8" key="1">
    <citation type="submission" date="2023-07" db="EMBL/GenBank/DDBJ databases">
        <title>Sorghum-associated microbial communities from plants grown in Nebraska, USA.</title>
        <authorList>
            <person name="Schachtman D."/>
        </authorList>
    </citation>
    <scope>NUCLEOTIDE SEQUENCE [LARGE SCALE GENOMIC DNA]</scope>
    <source>
        <strain evidence="7 8">BE240</strain>
    </source>
</reference>
<evidence type="ECO:0000256" key="1">
    <source>
        <dbReference type="ARBA" id="ARBA00000085"/>
    </source>
</evidence>
<dbReference type="Gene3D" id="3.30.565.10">
    <property type="entry name" value="Histidine kinase-like ATPase, C-terminal domain"/>
    <property type="match status" value="1"/>
</dbReference>
<keyword evidence="3" id="KW-0597">Phosphoprotein</keyword>
<dbReference type="Pfam" id="PF00512">
    <property type="entry name" value="HisKA"/>
    <property type="match status" value="1"/>
</dbReference>
<feature type="transmembrane region" description="Helical" evidence="5">
    <location>
        <begin position="176"/>
        <end position="195"/>
    </location>
</feature>